<feature type="region of interest" description="Disordered" evidence="1">
    <location>
        <begin position="19"/>
        <end position="57"/>
    </location>
</feature>
<name>A0A484MSN1_9ASTE</name>
<feature type="compositionally biased region" description="Acidic residues" evidence="1">
    <location>
        <begin position="27"/>
        <end position="36"/>
    </location>
</feature>
<keyword evidence="3" id="KW-1185">Reference proteome</keyword>
<sequence>MKTDLSIWQFTDCRPKSGGIDDRIDQCGEEDDEDLEGLGRGRRRRTIRRPDPMGKQRSHWNGVVMDWRQNHLVSQISAAAERRILVKMVREMRVMEREWRVDRVDKDEGHRSSTPSAIPAAQRIMEVAL</sequence>
<protein>
    <submittedName>
        <fullName evidence="2">Uncharacterized protein</fullName>
    </submittedName>
</protein>
<organism evidence="2 3">
    <name type="scientific">Cuscuta campestris</name>
    <dbReference type="NCBI Taxonomy" id="132261"/>
    <lineage>
        <taxon>Eukaryota</taxon>
        <taxon>Viridiplantae</taxon>
        <taxon>Streptophyta</taxon>
        <taxon>Embryophyta</taxon>
        <taxon>Tracheophyta</taxon>
        <taxon>Spermatophyta</taxon>
        <taxon>Magnoliopsida</taxon>
        <taxon>eudicotyledons</taxon>
        <taxon>Gunneridae</taxon>
        <taxon>Pentapetalae</taxon>
        <taxon>asterids</taxon>
        <taxon>lamiids</taxon>
        <taxon>Solanales</taxon>
        <taxon>Convolvulaceae</taxon>
        <taxon>Cuscuteae</taxon>
        <taxon>Cuscuta</taxon>
        <taxon>Cuscuta subgen. Grammica</taxon>
        <taxon>Cuscuta sect. Cleistogrammica</taxon>
    </lineage>
</organism>
<accession>A0A484MSN1</accession>
<dbReference type="AlphaFoldDB" id="A0A484MSN1"/>
<evidence type="ECO:0000313" key="2">
    <source>
        <dbReference type="EMBL" id="VFQ91547.1"/>
    </source>
</evidence>
<evidence type="ECO:0000256" key="1">
    <source>
        <dbReference type="SAM" id="MobiDB-lite"/>
    </source>
</evidence>
<dbReference type="EMBL" id="OOIL02004369">
    <property type="protein sequence ID" value="VFQ91547.1"/>
    <property type="molecule type" value="Genomic_DNA"/>
</dbReference>
<evidence type="ECO:0000313" key="3">
    <source>
        <dbReference type="Proteomes" id="UP000595140"/>
    </source>
</evidence>
<proteinExistence type="predicted"/>
<reference evidence="2 3" key="1">
    <citation type="submission" date="2018-04" db="EMBL/GenBank/DDBJ databases">
        <authorList>
            <person name="Vogel A."/>
        </authorList>
    </citation>
    <scope>NUCLEOTIDE SEQUENCE [LARGE SCALE GENOMIC DNA]</scope>
</reference>
<dbReference type="Proteomes" id="UP000595140">
    <property type="component" value="Unassembled WGS sequence"/>
</dbReference>
<gene>
    <name evidence="2" type="ORF">CCAM_LOCUS33323</name>
</gene>